<feature type="compositionally biased region" description="Polar residues" evidence="1">
    <location>
        <begin position="287"/>
        <end position="297"/>
    </location>
</feature>
<feature type="compositionally biased region" description="Basic and acidic residues" evidence="1">
    <location>
        <begin position="1"/>
        <end position="17"/>
    </location>
</feature>
<keyword evidence="3" id="KW-1185">Reference proteome</keyword>
<feature type="non-terminal residue" evidence="2">
    <location>
        <position position="1"/>
    </location>
</feature>
<dbReference type="AlphaFoldDB" id="A0A9K3D2L4"/>
<gene>
    <name evidence="2" type="ORF">KIPB_009598</name>
</gene>
<evidence type="ECO:0000313" key="3">
    <source>
        <dbReference type="Proteomes" id="UP000265618"/>
    </source>
</evidence>
<organism evidence="2 3">
    <name type="scientific">Kipferlia bialata</name>
    <dbReference type="NCBI Taxonomy" id="797122"/>
    <lineage>
        <taxon>Eukaryota</taxon>
        <taxon>Metamonada</taxon>
        <taxon>Carpediemonas-like organisms</taxon>
        <taxon>Kipferlia</taxon>
    </lineage>
</organism>
<reference evidence="2 3" key="1">
    <citation type="journal article" date="2018" name="PLoS ONE">
        <title>The draft genome of Kipferlia bialata reveals reductive genome evolution in fornicate parasites.</title>
        <authorList>
            <person name="Tanifuji G."/>
            <person name="Takabayashi S."/>
            <person name="Kume K."/>
            <person name="Takagi M."/>
            <person name="Nakayama T."/>
            <person name="Kamikawa R."/>
            <person name="Inagaki Y."/>
            <person name="Hashimoto T."/>
        </authorList>
    </citation>
    <scope>NUCLEOTIDE SEQUENCE [LARGE SCALE GENOMIC DNA]</scope>
    <source>
        <strain evidence="2">NY0173</strain>
    </source>
</reference>
<feature type="compositionally biased region" description="Basic and acidic residues" evidence="1">
    <location>
        <begin position="543"/>
        <end position="582"/>
    </location>
</feature>
<feature type="compositionally biased region" description="Polar residues" evidence="1">
    <location>
        <begin position="344"/>
        <end position="372"/>
    </location>
</feature>
<feature type="region of interest" description="Disordered" evidence="1">
    <location>
        <begin position="746"/>
        <end position="804"/>
    </location>
</feature>
<feature type="region of interest" description="Disordered" evidence="1">
    <location>
        <begin position="281"/>
        <end position="434"/>
    </location>
</feature>
<evidence type="ECO:0000256" key="1">
    <source>
        <dbReference type="SAM" id="MobiDB-lite"/>
    </source>
</evidence>
<feature type="region of interest" description="Disordered" evidence="1">
    <location>
        <begin position="125"/>
        <end position="153"/>
    </location>
</feature>
<feature type="compositionally biased region" description="Low complexity" evidence="1">
    <location>
        <begin position="422"/>
        <end position="434"/>
    </location>
</feature>
<dbReference type="EMBL" id="BDIP01003309">
    <property type="protein sequence ID" value="GIQ87542.1"/>
    <property type="molecule type" value="Genomic_DNA"/>
</dbReference>
<feature type="compositionally biased region" description="Basic and acidic residues" evidence="1">
    <location>
        <begin position="746"/>
        <end position="755"/>
    </location>
</feature>
<dbReference type="PROSITE" id="PS00027">
    <property type="entry name" value="HOMEOBOX_1"/>
    <property type="match status" value="1"/>
</dbReference>
<feature type="region of interest" description="Disordered" evidence="1">
    <location>
        <begin position="543"/>
        <end position="634"/>
    </location>
</feature>
<proteinExistence type="predicted"/>
<feature type="compositionally biased region" description="Basic and acidic residues" evidence="1">
    <location>
        <begin position="776"/>
        <end position="803"/>
    </location>
</feature>
<sequence>MDGESERERERLFRETQEEVGLPTEPDQPGSTGDVAMSLARLPSSILDLPPPSALPLPVPLFPVIQGEQIGTLADAYSGCADPANPPPNVVSGLALRTGVSEAGVRVWFQHTTERERRVVSYMAGGTEGVDGEGGSVGTGGTGGVEGTAPPPPLPTLPLRRRAIFEIECCGQGCLKVIPEVRHGVLLAHIMASGPPKGLGQLKRKHPVISLLRTMFPGGSRKIYCCWRVVHILTGYDKEECIKLLRYAFGKKTPERPTEQPTTRFRKRRKILSRDVGHYSLAVSPKPTGTTMPSAQETIVPGPTSPVRVTRGALKRSAHDSTIPAMHSSGPSPKRVPPILHMQTRPSNPTRGMSTTTRPDSTPHTGATSKSLVPSVLPAPPYTGDGGTASTRPTPCAGATSSIAAPWQADGETMRLPPPPAHANATSTESSAASITVQPFNRPTVHPPAVGSTVSNPAPHVPSVTSISSPVNVASASDTSISLPASSGRELLASFDRALRAATKQASSTTSTAVPEKSVSLMVDGHALMGLIYGIIGGMIQGKEGEGEAEREGGSERESQTASTDGRDKATSGVRERPREVVVRQGAGESPKASTGERESESESESEYVNLEARSENHTSQSPSPSPSPIDTNLYEDSVHSDVAMVSRETAGECASERVEGEREREGEVESVVRVVDMGAKIPGVEEMVLVVGGGYTEEEGVGEGDSDVAMLPSDSIAPREAHPLTQTDVNVDSSDDATVEVDREAGAEGVREGEGDVEMAASGSSTHIDWGIPYDPEREGETEGHAESEKGRESGDVRDVDPRLPLIESFPGPGSKVQLLYRVDTMLGRLASLSPADQVEYRASFITEYLVHYTTGEPLLPVSTIATLTQASAHEVEAVFVSSIFCLRGYPG</sequence>
<feature type="compositionally biased region" description="Polar residues" evidence="1">
    <location>
        <begin position="388"/>
        <end position="403"/>
    </location>
</feature>
<protein>
    <recommendedName>
        <fullName evidence="4">Homeobox domain-containing protein</fullName>
    </recommendedName>
</protein>
<feature type="region of interest" description="Disordered" evidence="1">
    <location>
        <begin position="1"/>
        <end position="33"/>
    </location>
</feature>
<dbReference type="GO" id="GO:0000981">
    <property type="term" value="F:DNA-binding transcription factor activity, RNA polymerase II-specific"/>
    <property type="evidence" value="ECO:0007669"/>
    <property type="project" value="InterPro"/>
</dbReference>
<evidence type="ECO:0008006" key="4">
    <source>
        <dbReference type="Google" id="ProtNLM"/>
    </source>
</evidence>
<accession>A0A9K3D2L4</accession>
<evidence type="ECO:0000313" key="2">
    <source>
        <dbReference type="EMBL" id="GIQ87542.1"/>
    </source>
</evidence>
<name>A0A9K3D2L4_9EUKA</name>
<feature type="compositionally biased region" description="Gly residues" evidence="1">
    <location>
        <begin position="126"/>
        <end position="146"/>
    </location>
</feature>
<dbReference type="Proteomes" id="UP000265618">
    <property type="component" value="Unassembled WGS sequence"/>
</dbReference>
<dbReference type="InterPro" id="IPR017970">
    <property type="entry name" value="Homeobox_CS"/>
</dbReference>
<comment type="caution">
    <text evidence="2">The sequence shown here is derived from an EMBL/GenBank/DDBJ whole genome shotgun (WGS) entry which is preliminary data.</text>
</comment>